<dbReference type="PANTHER" id="PTHR34366:SF8">
    <property type="entry name" value="TRANSMEMBRANE PROTEIN"/>
    <property type="match status" value="1"/>
</dbReference>
<evidence type="ECO:0000256" key="1">
    <source>
        <dbReference type="SAM" id="SignalP"/>
    </source>
</evidence>
<feature type="signal peptide" evidence="1">
    <location>
        <begin position="1"/>
        <end position="24"/>
    </location>
</feature>
<dbReference type="Proteomes" id="UP000504603">
    <property type="component" value="Unplaced"/>
</dbReference>
<feature type="chain" id="PRO_5026702969" evidence="1">
    <location>
        <begin position="25"/>
        <end position="156"/>
    </location>
</feature>
<proteinExistence type="predicted"/>
<dbReference type="Pfam" id="PF24865">
    <property type="entry name" value="DUF7731"/>
    <property type="match status" value="1"/>
</dbReference>
<gene>
    <name evidence="4" type="primary">LOC111025289</name>
</gene>
<dbReference type="PANTHER" id="PTHR34366">
    <property type="entry name" value="OS07G0289901 PROTEIN-RELATED"/>
    <property type="match status" value="1"/>
</dbReference>
<organism evidence="3 4">
    <name type="scientific">Momordica charantia</name>
    <name type="common">Bitter gourd</name>
    <name type="synonym">Balsam pear</name>
    <dbReference type="NCBI Taxonomy" id="3673"/>
    <lineage>
        <taxon>Eukaryota</taxon>
        <taxon>Viridiplantae</taxon>
        <taxon>Streptophyta</taxon>
        <taxon>Embryophyta</taxon>
        <taxon>Tracheophyta</taxon>
        <taxon>Spermatophyta</taxon>
        <taxon>Magnoliopsida</taxon>
        <taxon>eudicotyledons</taxon>
        <taxon>Gunneridae</taxon>
        <taxon>Pentapetalae</taxon>
        <taxon>rosids</taxon>
        <taxon>fabids</taxon>
        <taxon>Cucurbitales</taxon>
        <taxon>Cucurbitaceae</taxon>
        <taxon>Momordiceae</taxon>
        <taxon>Momordica</taxon>
    </lineage>
</organism>
<dbReference type="GeneID" id="111025289"/>
<protein>
    <submittedName>
        <fullName evidence="4">Uncharacterized protein LOC111025289</fullName>
    </submittedName>
</protein>
<sequence length="156" mass="17189">MAFPTFLPILLALAVSLPTPSVCAEEIPGQVVTEALRCFDNKFIYNGCDSGYRLNPSGSFNVPPEATNLFCSGPCLVETRLVLDCLDDAFGNFLFYNKAMAQNVRNALRAGCSYSSQRGNFNPGLFMQGEISKAHSFQKWLTYCIILLVGCCFFIL</sequence>
<reference evidence="4" key="1">
    <citation type="submission" date="2025-08" db="UniProtKB">
        <authorList>
            <consortium name="RefSeq"/>
        </authorList>
    </citation>
    <scope>IDENTIFICATION</scope>
    <source>
        <strain evidence="4">OHB3-1</strain>
    </source>
</reference>
<dbReference type="OrthoDB" id="1843925at2759"/>
<keyword evidence="1" id="KW-0732">Signal</keyword>
<keyword evidence="3" id="KW-1185">Reference proteome</keyword>
<evidence type="ECO:0000259" key="2">
    <source>
        <dbReference type="Pfam" id="PF24865"/>
    </source>
</evidence>
<dbReference type="AlphaFoldDB" id="A0A6J1E0J9"/>
<feature type="domain" description="DUF7731" evidence="2">
    <location>
        <begin position="29"/>
        <end position="123"/>
    </location>
</feature>
<accession>A0A6J1E0J9</accession>
<name>A0A6J1E0J9_MOMCH</name>
<dbReference type="InterPro" id="IPR056633">
    <property type="entry name" value="DUF7731"/>
</dbReference>
<dbReference type="RefSeq" id="XP_022158829.1">
    <property type="nucleotide sequence ID" value="XM_022303137.1"/>
</dbReference>
<dbReference type="KEGG" id="mcha:111025289"/>
<evidence type="ECO:0000313" key="4">
    <source>
        <dbReference type="RefSeq" id="XP_022158829.1"/>
    </source>
</evidence>
<evidence type="ECO:0000313" key="3">
    <source>
        <dbReference type="Proteomes" id="UP000504603"/>
    </source>
</evidence>